<keyword evidence="3" id="KW-0805">Transcription regulation</keyword>
<keyword evidence="4" id="KW-0804">Transcription</keyword>
<organism evidence="9 10">
    <name type="scientific">Paragonimus heterotremus</name>
    <dbReference type="NCBI Taxonomy" id="100268"/>
    <lineage>
        <taxon>Eukaryota</taxon>
        <taxon>Metazoa</taxon>
        <taxon>Spiralia</taxon>
        <taxon>Lophotrochozoa</taxon>
        <taxon>Platyhelminthes</taxon>
        <taxon>Trematoda</taxon>
        <taxon>Digenea</taxon>
        <taxon>Plagiorchiida</taxon>
        <taxon>Troglotremata</taxon>
        <taxon>Troglotrematidae</taxon>
        <taxon>Paragonimus</taxon>
    </lineage>
</organism>
<keyword evidence="5" id="KW-0539">Nucleus</keyword>
<dbReference type="Proteomes" id="UP000748531">
    <property type="component" value="Unassembled WGS sequence"/>
</dbReference>
<evidence type="ECO:0000256" key="1">
    <source>
        <dbReference type="ARBA" id="ARBA00004123"/>
    </source>
</evidence>
<proteinExistence type="predicted"/>
<dbReference type="EMBL" id="LUCH01003743">
    <property type="protein sequence ID" value="KAF5399773.1"/>
    <property type="molecule type" value="Genomic_DNA"/>
</dbReference>
<evidence type="ECO:0000256" key="8">
    <source>
        <dbReference type="SAM" id="MobiDB-lite"/>
    </source>
</evidence>
<evidence type="ECO:0000256" key="2">
    <source>
        <dbReference type="ARBA" id="ARBA00019695"/>
    </source>
</evidence>
<comment type="function">
    <text evidence="6">Component of the Mediator complex, a coactivator involved in the regulated transcription of nearly all RNA polymerase II-dependent genes. Mediator functions as a bridge to convey information from gene-specific regulatory proteins to the basal RNA polymerase II transcription machinery. Mediator is recruited to promoters by direct interactions with regulatory proteins and serves as a scaffold for the assembly of a functional preinitiation complex with RNA polymerase II and the general transcription factors.</text>
</comment>
<evidence type="ECO:0000256" key="3">
    <source>
        <dbReference type="ARBA" id="ARBA00023015"/>
    </source>
</evidence>
<keyword evidence="10" id="KW-1185">Reference proteome</keyword>
<sequence>MQSSSSAQRATGGSSSGMLQLSAARKRDSHVQSLKSRLRMNMNAIVENYESILLRTKVDASADTTGTTGLDYFAQAEQDTFEMSVRAANIVHACENLTRMVSEIKQLLILGDFCWLAQITSTNCEDLQRRRMDLDRVSLRLRDKLAGDLYAIEEECGGGDGNGSAIAVTPSAIPEPSRTKATPMPTALMTNPS</sequence>
<evidence type="ECO:0000313" key="10">
    <source>
        <dbReference type="Proteomes" id="UP000748531"/>
    </source>
</evidence>
<evidence type="ECO:0000256" key="7">
    <source>
        <dbReference type="ARBA" id="ARBA00031962"/>
    </source>
</evidence>
<protein>
    <recommendedName>
        <fullName evidence="2">Mediator of RNA polymerase II transcription subunit 22</fullName>
    </recommendedName>
    <alternativeName>
        <fullName evidence="7">Mediator complex subunit 22</fullName>
    </alternativeName>
</protein>
<dbReference type="GO" id="GO:0016592">
    <property type="term" value="C:mediator complex"/>
    <property type="evidence" value="ECO:0007669"/>
    <property type="project" value="InterPro"/>
</dbReference>
<dbReference type="PANTHER" id="PTHR12434:SF6">
    <property type="entry name" value="MEDIATOR OF RNA POLYMERASE II TRANSCRIPTION SUBUNIT 22"/>
    <property type="match status" value="1"/>
</dbReference>
<feature type="compositionally biased region" description="Polar residues" evidence="8">
    <location>
        <begin position="1"/>
        <end position="19"/>
    </location>
</feature>
<name>A0A8J4WG21_9TREM</name>
<dbReference type="PANTHER" id="PTHR12434">
    <property type="entry name" value="MEDIATOR OF RNA POLYMERASE II TRANSCRIPTION SUBUNIT 22"/>
    <property type="match status" value="1"/>
</dbReference>
<feature type="region of interest" description="Disordered" evidence="8">
    <location>
        <begin position="1"/>
        <end position="23"/>
    </location>
</feature>
<comment type="caution">
    <text evidence="9">The sequence shown here is derived from an EMBL/GenBank/DDBJ whole genome shotgun (WGS) entry which is preliminary data.</text>
</comment>
<feature type="region of interest" description="Disordered" evidence="8">
    <location>
        <begin position="162"/>
        <end position="193"/>
    </location>
</feature>
<evidence type="ECO:0000256" key="4">
    <source>
        <dbReference type="ARBA" id="ARBA00023163"/>
    </source>
</evidence>
<evidence type="ECO:0000256" key="6">
    <source>
        <dbReference type="ARBA" id="ARBA00025687"/>
    </source>
</evidence>
<evidence type="ECO:0000256" key="5">
    <source>
        <dbReference type="ARBA" id="ARBA00023242"/>
    </source>
</evidence>
<gene>
    <name evidence="9" type="ORF">PHET_06775</name>
</gene>
<dbReference type="Pfam" id="PF06179">
    <property type="entry name" value="Med22"/>
    <property type="match status" value="1"/>
</dbReference>
<reference evidence="9" key="1">
    <citation type="submission" date="2019-05" db="EMBL/GenBank/DDBJ databases">
        <title>Annotation for the trematode Paragonimus heterotremus.</title>
        <authorList>
            <person name="Choi Y.-J."/>
        </authorList>
    </citation>
    <scope>NUCLEOTIDE SEQUENCE</scope>
    <source>
        <strain evidence="9">LC</strain>
    </source>
</reference>
<dbReference type="GO" id="GO:0006357">
    <property type="term" value="P:regulation of transcription by RNA polymerase II"/>
    <property type="evidence" value="ECO:0007669"/>
    <property type="project" value="InterPro"/>
</dbReference>
<dbReference type="InterPro" id="IPR009332">
    <property type="entry name" value="Med22"/>
</dbReference>
<evidence type="ECO:0000313" key="9">
    <source>
        <dbReference type="EMBL" id="KAF5399773.1"/>
    </source>
</evidence>
<dbReference type="OrthoDB" id="203279at2759"/>
<dbReference type="GO" id="GO:0003712">
    <property type="term" value="F:transcription coregulator activity"/>
    <property type="evidence" value="ECO:0007669"/>
    <property type="project" value="InterPro"/>
</dbReference>
<comment type="subcellular location">
    <subcellularLocation>
        <location evidence="1">Nucleus</location>
    </subcellularLocation>
</comment>
<accession>A0A8J4WG21</accession>
<dbReference type="AlphaFoldDB" id="A0A8J4WG21"/>